<protein>
    <submittedName>
        <fullName evidence="1">Uncharacterized protein</fullName>
    </submittedName>
</protein>
<dbReference type="EMBL" id="GBXM01055707">
    <property type="protein sequence ID" value="JAH52870.1"/>
    <property type="molecule type" value="Transcribed_RNA"/>
</dbReference>
<dbReference type="AlphaFoldDB" id="A0A0E9TJ15"/>
<name>A0A0E9TJ15_ANGAN</name>
<sequence>MSKMMGTHRNATHNLKRKRKLQNIVFFQKRISALSAHVLFKCCISLPLVF</sequence>
<reference evidence="1" key="2">
    <citation type="journal article" date="2015" name="Fish Shellfish Immunol.">
        <title>Early steps in the European eel (Anguilla anguilla)-Vibrio vulnificus interaction in the gills: Role of the RtxA13 toxin.</title>
        <authorList>
            <person name="Callol A."/>
            <person name="Pajuelo D."/>
            <person name="Ebbesson L."/>
            <person name="Teles M."/>
            <person name="MacKenzie S."/>
            <person name="Amaro C."/>
        </authorList>
    </citation>
    <scope>NUCLEOTIDE SEQUENCE</scope>
</reference>
<reference evidence="1" key="1">
    <citation type="submission" date="2014-11" db="EMBL/GenBank/DDBJ databases">
        <authorList>
            <person name="Amaro Gonzalez C."/>
        </authorList>
    </citation>
    <scope>NUCLEOTIDE SEQUENCE</scope>
</reference>
<accession>A0A0E9TJ15</accession>
<proteinExistence type="predicted"/>
<evidence type="ECO:0000313" key="1">
    <source>
        <dbReference type="EMBL" id="JAH52870.1"/>
    </source>
</evidence>
<organism evidence="1">
    <name type="scientific">Anguilla anguilla</name>
    <name type="common">European freshwater eel</name>
    <name type="synonym">Muraena anguilla</name>
    <dbReference type="NCBI Taxonomy" id="7936"/>
    <lineage>
        <taxon>Eukaryota</taxon>
        <taxon>Metazoa</taxon>
        <taxon>Chordata</taxon>
        <taxon>Craniata</taxon>
        <taxon>Vertebrata</taxon>
        <taxon>Euteleostomi</taxon>
        <taxon>Actinopterygii</taxon>
        <taxon>Neopterygii</taxon>
        <taxon>Teleostei</taxon>
        <taxon>Anguilliformes</taxon>
        <taxon>Anguillidae</taxon>
        <taxon>Anguilla</taxon>
    </lineage>
</organism>